<keyword evidence="1" id="KW-0732">Signal</keyword>
<name>A0AAF3ENE5_9BILA</name>
<dbReference type="Pfam" id="PF23062">
    <property type="entry name" value="CUB_M02D8_5_3rd"/>
    <property type="match status" value="1"/>
</dbReference>
<protein>
    <recommendedName>
        <fullName evidence="2">M02D8-5-like third CUB domain-containing protein</fullName>
    </recommendedName>
</protein>
<evidence type="ECO:0000259" key="2">
    <source>
        <dbReference type="Pfam" id="PF23062"/>
    </source>
</evidence>
<dbReference type="AlphaFoldDB" id="A0AAF3ENE5"/>
<feature type="chain" id="PRO_5042038394" description="M02D8-5-like third CUB domain-containing protein" evidence="1">
    <location>
        <begin position="20"/>
        <end position="751"/>
    </location>
</feature>
<dbReference type="Proteomes" id="UP000887575">
    <property type="component" value="Unassembled WGS sequence"/>
</dbReference>
<keyword evidence="3" id="KW-1185">Reference proteome</keyword>
<sequence length="751" mass="84621">MPSFSIFFFIAFGVWQVVADNCIDELCDLKGAIPFSSPGYPGPYNASDASLKLLQVSMDIDSNYVMGVRFFRLDLAPNDCIHLCEYDDFQTCSKTGKFDFLCSSMDDGRFTYYYTRSNELYMFLARYQNSKPSDNGTFPGVFGEVVRLDAKSLLWNDACEESASLNDSSYALISDHFNVDTFTYTNASFDVNCQTKFSTKHSMIRVVVYTFRSFLNEPIELTGIEANSTSPITISINGSAVRRHGLPRTYYFKKDLTLTYKFTARSYYYYIVLTGYDDAAIYDSCLNNGVIDMSKQSSIPFSAIPLSMQAYNPNSNCHWNFTNLPPNHQWQLYVEAFKTETCCDVLGIDSPLDPTFQRQQLSGDYTYYLYSGAKDFQMSFQSDGIESYNRMSGVVGIINSLLATINVNLCKDTFFDAHSMMLSDKFTAVVYRFSNADCSSNKILGYFFARIAKEPLVTVYEGELDTGTYVPINNQEYQWDTLAFKSNVVTVRIVRTDAAYSPVNMLFTTDSNLWVYQGYYRCFMGANINIDYGNHPAGTTIVAYRGAVEPQDYPKLFGSALLALTLLNDTLPHIELFQGASLKAEDRIYGGPSTCDNNQTANVAFPQRVFGTYMTIKVGSGVPRDAVLRYYCNSAYQLYFDVANDLPAVVNVPKYDNGGVKTISWGFSNRRSIPSDQRLQISLLNKLPAKSQLTINYTRSGGSDVYSSPICHIFYDPNYWASNNDMILTYQWSCESLIDDNESCGSPLALE</sequence>
<reference evidence="4" key="1">
    <citation type="submission" date="2024-02" db="UniProtKB">
        <authorList>
            <consortium name="WormBaseParasite"/>
        </authorList>
    </citation>
    <scope>IDENTIFICATION</scope>
</reference>
<organism evidence="3 4">
    <name type="scientific">Mesorhabditis belari</name>
    <dbReference type="NCBI Taxonomy" id="2138241"/>
    <lineage>
        <taxon>Eukaryota</taxon>
        <taxon>Metazoa</taxon>
        <taxon>Ecdysozoa</taxon>
        <taxon>Nematoda</taxon>
        <taxon>Chromadorea</taxon>
        <taxon>Rhabditida</taxon>
        <taxon>Rhabditina</taxon>
        <taxon>Rhabditomorpha</taxon>
        <taxon>Rhabditoidea</taxon>
        <taxon>Rhabditidae</taxon>
        <taxon>Mesorhabditinae</taxon>
        <taxon>Mesorhabditis</taxon>
    </lineage>
</organism>
<feature type="domain" description="M02D8-5-like third CUB" evidence="2">
    <location>
        <begin position="285"/>
        <end position="393"/>
    </location>
</feature>
<proteinExistence type="predicted"/>
<evidence type="ECO:0000256" key="1">
    <source>
        <dbReference type="SAM" id="SignalP"/>
    </source>
</evidence>
<dbReference type="InterPro" id="IPR035914">
    <property type="entry name" value="Sperma_CUB_dom_sf"/>
</dbReference>
<dbReference type="SUPFAM" id="SSF49854">
    <property type="entry name" value="Spermadhesin, CUB domain"/>
    <property type="match status" value="1"/>
</dbReference>
<dbReference type="InterPro" id="IPR059047">
    <property type="entry name" value="CUB_M02D8_5_3rd"/>
</dbReference>
<evidence type="ECO:0000313" key="4">
    <source>
        <dbReference type="WBParaSite" id="MBELARI_LOCUS15578"/>
    </source>
</evidence>
<evidence type="ECO:0000313" key="3">
    <source>
        <dbReference type="Proteomes" id="UP000887575"/>
    </source>
</evidence>
<dbReference type="WBParaSite" id="MBELARI_LOCUS15578">
    <property type="protein sequence ID" value="MBELARI_LOCUS15578"/>
    <property type="gene ID" value="MBELARI_LOCUS15578"/>
</dbReference>
<accession>A0AAF3ENE5</accession>
<feature type="signal peptide" evidence="1">
    <location>
        <begin position="1"/>
        <end position="19"/>
    </location>
</feature>